<proteinExistence type="predicted"/>
<dbReference type="EMBL" id="AOMD01000025">
    <property type="protein sequence ID" value="EMA44270.1"/>
    <property type="molecule type" value="Genomic_DNA"/>
</dbReference>
<evidence type="ECO:0000313" key="1">
    <source>
        <dbReference type="EMBL" id="EMA44270.1"/>
    </source>
</evidence>
<reference evidence="1 2" key="1">
    <citation type="journal article" date="2014" name="PLoS Genet.">
        <title>Phylogenetically driven sequencing of extremely halophilic archaea reveals strategies for static and dynamic osmo-response.</title>
        <authorList>
            <person name="Becker E.A."/>
            <person name="Seitzer P.M."/>
            <person name="Tritt A."/>
            <person name="Larsen D."/>
            <person name="Krusor M."/>
            <person name="Yao A.I."/>
            <person name="Wu D."/>
            <person name="Madern D."/>
            <person name="Eisen J.A."/>
            <person name="Darling A.E."/>
            <person name="Facciotti M.T."/>
        </authorList>
    </citation>
    <scope>NUCLEOTIDE SEQUENCE [LARGE SCALE GENOMIC DNA]</scope>
    <source>
        <strain evidence="1 2">DSM 5350</strain>
    </source>
</reference>
<sequence length="64" mass="7043">MSSDDLRLSVGMTLVATTSGWGYRVQAVNEERVVARGPHGSQGVDRAELEEHIRHGLVEVEAWP</sequence>
<dbReference type="STRING" id="1227455.C449_12108"/>
<accession>M0MII9</accession>
<dbReference type="RefSeq" id="WP_006078283.1">
    <property type="nucleotide sequence ID" value="NZ_AOMD01000025.1"/>
</dbReference>
<comment type="caution">
    <text evidence="1">The sequence shown here is derived from an EMBL/GenBank/DDBJ whole genome shotgun (WGS) entry which is preliminary data.</text>
</comment>
<gene>
    <name evidence="1" type="ORF">C449_12108</name>
</gene>
<name>M0MII9_9EURY</name>
<keyword evidence="2" id="KW-1185">Reference proteome</keyword>
<dbReference type="AlphaFoldDB" id="M0MII9"/>
<dbReference type="InParanoid" id="M0MII9"/>
<dbReference type="Proteomes" id="UP000011669">
    <property type="component" value="Unassembled WGS sequence"/>
</dbReference>
<dbReference type="PATRIC" id="fig|1227455.4.peg.2479"/>
<organism evidence="1 2">
    <name type="scientific">Halococcus saccharolyticus DSM 5350</name>
    <dbReference type="NCBI Taxonomy" id="1227455"/>
    <lineage>
        <taxon>Archaea</taxon>
        <taxon>Methanobacteriati</taxon>
        <taxon>Methanobacteriota</taxon>
        <taxon>Stenosarchaea group</taxon>
        <taxon>Halobacteria</taxon>
        <taxon>Halobacteriales</taxon>
        <taxon>Halococcaceae</taxon>
        <taxon>Halococcus</taxon>
    </lineage>
</organism>
<evidence type="ECO:0000313" key="2">
    <source>
        <dbReference type="Proteomes" id="UP000011669"/>
    </source>
</evidence>
<protein>
    <submittedName>
        <fullName evidence="1">Uncharacterized protein</fullName>
    </submittedName>
</protein>